<keyword evidence="9 10" id="KW-0413">Isomerase</keyword>
<dbReference type="InterPro" id="IPR014721">
    <property type="entry name" value="Ribsml_uS5_D2-typ_fold_subgr"/>
</dbReference>
<comment type="caution">
    <text evidence="12">The sequence shown here is derived from an EMBL/GenBank/DDBJ whole genome shotgun (WGS) entry which is preliminary data.</text>
</comment>
<dbReference type="Gene3D" id="3.40.50.670">
    <property type="match status" value="1"/>
</dbReference>
<dbReference type="InterPro" id="IPR006171">
    <property type="entry name" value="TOPRIM_dom"/>
</dbReference>
<feature type="site" description="Interaction with DNA" evidence="10">
    <location>
        <position position="451"/>
    </location>
</feature>
<comment type="cofactor">
    <cofactor evidence="10">
        <name>Mg(2+)</name>
        <dbReference type="ChEBI" id="CHEBI:18420"/>
    </cofactor>
    <cofactor evidence="10">
        <name>Mn(2+)</name>
        <dbReference type="ChEBI" id="CHEBI:29035"/>
    </cofactor>
    <cofactor evidence="10">
        <name>Ca(2+)</name>
        <dbReference type="ChEBI" id="CHEBI:29108"/>
    </cofactor>
    <text evidence="10">Binds two Mg(2+) per subunit. The magnesium ions form salt bridges with both the protein and the DNA. Can also accept other divalent metal cations, such as Mn(2+) or Ca(2+).</text>
</comment>
<protein>
    <recommendedName>
        <fullName evidence="10">DNA gyrase subunit B</fullName>
        <ecNumber evidence="10">5.6.2.2</ecNumber>
    </recommendedName>
</protein>
<dbReference type="Proteomes" id="UP000609346">
    <property type="component" value="Unassembled WGS sequence"/>
</dbReference>
<comment type="catalytic activity">
    <reaction evidence="1 10">
        <text>ATP-dependent breakage, passage and rejoining of double-stranded DNA.</text>
        <dbReference type="EC" id="5.6.2.2"/>
    </reaction>
</comment>
<dbReference type="InterPro" id="IPR013759">
    <property type="entry name" value="Topo_IIA_B_C"/>
</dbReference>
<dbReference type="InterPro" id="IPR001241">
    <property type="entry name" value="Topo_IIA"/>
</dbReference>
<dbReference type="SUPFAM" id="SSF54211">
    <property type="entry name" value="Ribosomal protein S5 domain 2-like"/>
    <property type="match status" value="1"/>
</dbReference>
<dbReference type="RefSeq" id="WP_191204591.1">
    <property type="nucleotide sequence ID" value="NZ_JACXZA010000004.1"/>
</dbReference>
<dbReference type="PRINTS" id="PR00418">
    <property type="entry name" value="TPI2FAMILY"/>
</dbReference>
<dbReference type="PANTHER" id="PTHR45866">
    <property type="entry name" value="DNA GYRASE/TOPOISOMERASE SUBUNIT B"/>
    <property type="match status" value="1"/>
</dbReference>
<dbReference type="InterPro" id="IPR036890">
    <property type="entry name" value="HATPase_C_sf"/>
</dbReference>
<keyword evidence="10" id="KW-0963">Cytoplasm</keyword>
<dbReference type="SMART" id="SM00433">
    <property type="entry name" value="TOP2c"/>
    <property type="match status" value="1"/>
</dbReference>
<feature type="site" description="Interaction with DNA" evidence="10">
    <location>
        <position position="454"/>
    </location>
</feature>
<sequence length="636" mass="71072">MSTNQNTYDESQIQVLEGLEAVRKRPGMYIGSTSGKGLHHLVWEVVDNSIDEALAGYCTHIDVIVHEDNSITVIDNGRGIPVGENTKLKKSTLEVVMTVLHAGGKFGGEGYKVSGGLHGVGISVVNALSEHVTVTVKRDGHVYQQEYRRGAPQYDIKVIGDSDETGTTTRFKPDPEIFTETTVYEYDTLQSRIRELAFLNKGISITLMDERTGQTNTFKYDGGLIEFVQYLNRTRETIHEMPIYVEGVKDQISVEVALQYNDSYSENIYSFANNINTHEGGTHESGFKSALTRIINDYARRTNSIKENDANLSGDDVREGLTAIISVKVPEPQFEGQTKTKLGNSEVRGIVESLFAEKLQEFLDENPGVSKRIVEKGLMASRAREAARKARELTRRKSALEVSSLPGKLADCSSKDASISELYIVEGDSAGGSAKQGRDRHFQAILPLRGKILNVEKARLDRILGNAEIRAIITALGTGIGDDFDIAKARYHKIIIMTDADVDGAHIRTLMLTFFYRYMRKIIDAGFIYIAQPPLFKIERNKVVRYAQSEKERDAIMAEFGEGVKINVQRYKGLGEMNAGQLWETTMDPESRTMLQVTIEDAIEADVMFDTLMGDNVEPRRDFIQQYAKHVRNLDI</sequence>
<keyword evidence="4 10" id="KW-0547">Nucleotide-binding</keyword>
<feature type="binding site" evidence="10">
    <location>
        <position position="499"/>
    </location>
    <ligand>
        <name>Mg(2+)</name>
        <dbReference type="ChEBI" id="CHEBI:18420"/>
        <label>2</label>
    </ligand>
</feature>
<evidence type="ECO:0000256" key="10">
    <source>
        <dbReference type="HAMAP-Rule" id="MF_01898"/>
    </source>
</evidence>
<dbReference type="InterPro" id="IPR020568">
    <property type="entry name" value="Ribosomal_Su5_D2-typ_SF"/>
</dbReference>
<dbReference type="EMBL" id="JACXZA010000004">
    <property type="protein sequence ID" value="MBD3920274.1"/>
    <property type="molecule type" value="Genomic_DNA"/>
</dbReference>
<dbReference type="NCBIfam" id="NF004189">
    <property type="entry name" value="PRK05644.1"/>
    <property type="match status" value="1"/>
</dbReference>
<dbReference type="SUPFAM" id="SSF56719">
    <property type="entry name" value="Type II DNA topoisomerase"/>
    <property type="match status" value="1"/>
</dbReference>
<dbReference type="InterPro" id="IPR011557">
    <property type="entry name" value="GyrB"/>
</dbReference>
<evidence type="ECO:0000256" key="1">
    <source>
        <dbReference type="ARBA" id="ARBA00000185"/>
    </source>
</evidence>
<dbReference type="InterPro" id="IPR034160">
    <property type="entry name" value="TOPRIM_GyrB"/>
</dbReference>
<dbReference type="PROSITE" id="PS50880">
    <property type="entry name" value="TOPRIM"/>
    <property type="match status" value="1"/>
</dbReference>
<comment type="miscellaneous">
    <text evidence="10">Few gyrases are as efficient as E.coli at forming negative supercoils. Not all organisms have 2 type II topoisomerases; in organisms with a single type II topoisomerase this enzyme also has to decatenate newly replicated chromosomes.</text>
</comment>
<keyword evidence="5 10" id="KW-0067">ATP-binding</keyword>
<keyword evidence="7 10" id="KW-0799">Topoisomerase</keyword>
<dbReference type="Pfam" id="PF02518">
    <property type="entry name" value="HATPase_c"/>
    <property type="match status" value="1"/>
</dbReference>
<evidence type="ECO:0000256" key="5">
    <source>
        <dbReference type="ARBA" id="ARBA00022840"/>
    </source>
</evidence>
<evidence type="ECO:0000256" key="8">
    <source>
        <dbReference type="ARBA" id="ARBA00023125"/>
    </source>
</evidence>
<evidence type="ECO:0000256" key="3">
    <source>
        <dbReference type="ARBA" id="ARBA00022723"/>
    </source>
</evidence>
<dbReference type="PANTHER" id="PTHR45866:SF1">
    <property type="entry name" value="DNA GYRASE SUBUNIT B, MITOCHONDRIAL"/>
    <property type="match status" value="1"/>
</dbReference>
<accession>A0ABR8MWC2</accession>
<dbReference type="InterPro" id="IPR003594">
    <property type="entry name" value="HATPase_dom"/>
</dbReference>
<proteinExistence type="inferred from homology"/>
<dbReference type="Pfam" id="PF01751">
    <property type="entry name" value="Toprim"/>
    <property type="match status" value="1"/>
</dbReference>
<dbReference type="SMART" id="SM00387">
    <property type="entry name" value="HATPase_c"/>
    <property type="match status" value="1"/>
</dbReference>
<comment type="subcellular location">
    <subcellularLocation>
        <location evidence="10">Cytoplasm</location>
    </subcellularLocation>
</comment>
<dbReference type="CDD" id="cd03366">
    <property type="entry name" value="TOPRIM_TopoIIA_GyrB"/>
    <property type="match status" value="1"/>
</dbReference>
<evidence type="ECO:0000256" key="4">
    <source>
        <dbReference type="ARBA" id="ARBA00022741"/>
    </source>
</evidence>
<feature type="binding site" evidence="10">
    <location>
        <position position="501"/>
    </location>
    <ligand>
        <name>Mg(2+)</name>
        <dbReference type="ChEBI" id="CHEBI:18420"/>
        <label>2</label>
    </ligand>
</feature>
<feature type="binding site" evidence="10">
    <location>
        <position position="426"/>
    </location>
    <ligand>
        <name>Mg(2+)</name>
        <dbReference type="ChEBI" id="CHEBI:18420"/>
        <label>1</label>
        <note>catalytic</note>
    </ligand>
</feature>
<evidence type="ECO:0000313" key="12">
    <source>
        <dbReference type="EMBL" id="MBD3920274.1"/>
    </source>
</evidence>
<evidence type="ECO:0000313" key="13">
    <source>
        <dbReference type="Proteomes" id="UP000609346"/>
    </source>
</evidence>
<dbReference type="InterPro" id="IPR013760">
    <property type="entry name" value="Topo_IIA-like_dom_sf"/>
</dbReference>
<dbReference type="EC" id="5.6.2.2" evidence="10"/>
<name>A0ABR8MWC2_9BACL</name>
<dbReference type="PROSITE" id="PS00177">
    <property type="entry name" value="TOPOISOMERASE_II"/>
    <property type="match status" value="1"/>
</dbReference>
<dbReference type="Pfam" id="PF00204">
    <property type="entry name" value="DNA_gyraseB"/>
    <property type="match status" value="1"/>
</dbReference>
<feature type="domain" description="Toprim" evidence="11">
    <location>
        <begin position="420"/>
        <end position="534"/>
    </location>
</feature>
<keyword evidence="13" id="KW-1185">Reference proteome</keyword>
<dbReference type="HAMAP" id="MF_01898">
    <property type="entry name" value="GyrB"/>
    <property type="match status" value="1"/>
</dbReference>
<dbReference type="InterPro" id="IPR002288">
    <property type="entry name" value="DNA_gyrase_B_C"/>
</dbReference>
<dbReference type="CDD" id="cd00822">
    <property type="entry name" value="TopoII_Trans_DNA_gyrase"/>
    <property type="match status" value="1"/>
</dbReference>
<dbReference type="Pfam" id="PF00986">
    <property type="entry name" value="DNA_gyraseB_C"/>
    <property type="match status" value="1"/>
</dbReference>
<dbReference type="NCBIfam" id="NF011501">
    <property type="entry name" value="PRK14939.1"/>
    <property type="match status" value="1"/>
</dbReference>
<feature type="binding site" evidence="10">
    <location>
        <position position="499"/>
    </location>
    <ligand>
        <name>Mg(2+)</name>
        <dbReference type="ChEBI" id="CHEBI:18420"/>
        <label>1</label>
        <note>catalytic</note>
    </ligand>
</feature>
<evidence type="ECO:0000256" key="6">
    <source>
        <dbReference type="ARBA" id="ARBA00022842"/>
    </source>
</evidence>
<keyword evidence="8" id="KW-0238">DNA-binding</keyword>
<dbReference type="PRINTS" id="PR01159">
    <property type="entry name" value="DNAGYRASEB"/>
</dbReference>
<reference evidence="12 13" key="1">
    <citation type="submission" date="2020-09" db="EMBL/GenBank/DDBJ databases">
        <title>Paenibacillus sp. strain PR3 16S rRNA gene Genome sequencing and assembly.</title>
        <authorList>
            <person name="Kim J."/>
        </authorList>
    </citation>
    <scope>NUCLEOTIDE SEQUENCE [LARGE SCALE GENOMIC DNA]</scope>
    <source>
        <strain evidence="12 13">PR3</strain>
    </source>
</reference>
<comment type="function">
    <text evidence="10">A type II topoisomerase that negatively supercoils closed circular double-stranded (ds) DNA in an ATP-dependent manner to modulate DNA topology and maintain chromosomes in an underwound state. Negative supercoiling favors strand separation, and DNA replication, transcription, recombination and repair, all of which involve strand separation. Also able to catalyze the interconversion of other topological isomers of dsDNA rings, including catenanes and knotted rings. Type II topoisomerases break and join 2 DNA strands simultaneously in an ATP-dependent manner.</text>
</comment>
<evidence type="ECO:0000256" key="7">
    <source>
        <dbReference type="ARBA" id="ARBA00023029"/>
    </source>
</evidence>
<keyword evidence="6 10" id="KW-0460">Magnesium</keyword>
<dbReference type="Gene3D" id="3.30.565.10">
    <property type="entry name" value="Histidine kinase-like ATPase, C-terminal domain"/>
    <property type="match status" value="1"/>
</dbReference>
<organism evidence="12 13">
    <name type="scientific">Paenibacillus terricola</name>
    <dbReference type="NCBI Taxonomy" id="2763503"/>
    <lineage>
        <taxon>Bacteria</taxon>
        <taxon>Bacillati</taxon>
        <taxon>Bacillota</taxon>
        <taxon>Bacilli</taxon>
        <taxon>Bacillales</taxon>
        <taxon>Paenibacillaceae</taxon>
        <taxon>Paenibacillus</taxon>
    </lineage>
</organism>
<dbReference type="SUPFAM" id="SSF55874">
    <property type="entry name" value="ATPase domain of HSP90 chaperone/DNA topoisomerase II/histidine kinase"/>
    <property type="match status" value="1"/>
</dbReference>
<evidence type="ECO:0000256" key="2">
    <source>
        <dbReference type="ARBA" id="ARBA00010708"/>
    </source>
</evidence>
<dbReference type="InterPro" id="IPR000565">
    <property type="entry name" value="Topo_IIA_B"/>
</dbReference>
<dbReference type="NCBIfam" id="TIGR01059">
    <property type="entry name" value="gyrB"/>
    <property type="match status" value="1"/>
</dbReference>
<dbReference type="InterPro" id="IPR018522">
    <property type="entry name" value="TopoIIA_CS"/>
</dbReference>
<keyword evidence="3 10" id="KW-0479">Metal-binding</keyword>
<evidence type="ECO:0000259" key="11">
    <source>
        <dbReference type="PROSITE" id="PS50880"/>
    </source>
</evidence>
<dbReference type="Gene3D" id="3.30.230.10">
    <property type="match status" value="1"/>
</dbReference>
<dbReference type="CDD" id="cd16928">
    <property type="entry name" value="HATPase_GyrB-like"/>
    <property type="match status" value="1"/>
</dbReference>
<comment type="subunit">
    <text evidence="10">Heterotetramer, composed of two GyrA and two GyrB chains. In the heterotetramer, GyrA contains the active site tyrosine that forms a transient covalent intermediate with DNA, while GyrB binds cofactors and catalyzes ATP hydrolysis.</text>
</comment>
<evidence type="ECO:0000256" key="9">
    <source>
        <dbReference type="ARBA" id="ARBA00023235"/>
    </source>
</evidence>
<gene>
    <name evidence="10 12" type="primary">gyrB</name>
    <name evidence="12" type="ORF">H8B09_16040</name>
</gene>
<comment type="similarity">
    <text evidence="2 10">Belongs to the type II topoisomerase GyrB family.</text>
</comment>
<dbReference type="InterPro" id="IPR013506">
    <property type="entry name" value="Topo_IIA_bsu_dom2"/>
</dbReference>